<feature type="domain" description="Beta-ketoacyl-[acyl-carrier-protein] synthase III C-terminal" evidence="3">
    <location>
        <begin position="223"/>
        <end position="309"/>
    </location>
</feature>
<reference evidence="5" key="1">
    <citation type="submission" date="2017-07" db="EMBL/GenBank/DDBJ databases">
        <title>Comparative genome mining reveals phylogenetic distribution patterns of secondary metabolites in Amycolatopsis.</title>
        <authorList>
            <person name="Adamek M."/>
            <person name="Alanjary M."/>
            <person name="Sales-Ortells H."/>
            <person name="Goodfellow M."/>
            <person name="Bull A.T."/>
            <person name="Kalinowski J."/>
            <person name="Ziemert N."/>
        </authorList>
    </citation>
    <scope>NUCLEOTIDE SEQUENCE [LARGE SCALE GENOMIC DNA]</scope>
    <source>
        <strain evidence="5">H5</strain>
    </source>
</reference>
<dbReference type="PANTHER" id="PTHR34069:SF2">
    <property type="entry name" value="BETA-KETOACYL-[ACYL-CARRIER-PROTEIN] SYNTHASE III"/>
    <property type="match status" value="1"/>
</dbReference>
<dbReference type="SUPFAM" id="SSF53901">
    <property type="entry name" value="Thiolase-like"/>
    <property type="match status" value="1"/>
</dbReference>
<evidence type="ECO:0000313" key="4">
    <source>
        <dbReference type="EMBL" id="OXM65202.1"/>
    </source>
</evidence>
<protein>
    <submittedName>
        <fullName evidence="4">3-oxoacyl-ACP synthase</fullName>
    </submittedName>
</protein>
<evidence type="ECO:0000313" key="5">
    <source>
        <dbReference type="Proteomes" id="UP000215199"/>
    </source>
</evidence>
<dbReference type="OrthoDB" id="2636646at2"/>
<gene>
    <name evidence="4" type="ORF">CF165_22895</name>
</gene>
<dbReference type="InterPro" id="IPR016039">
    <property type="entry name" value="Thiolase-like"/>
</dbReference>
<dbReference type="Proteomes" id="UP000215199">
    <property type="component" value="Unassembled WGS sequence"/>
</dbReference>
<dbReference type="Gene3D" id="3.40.47.10">
    <property type="match status" value="2"/>
</dbReference>
<dbReference type="PANTHER" id="PTHR34069">
    <property type="entry name" value="3-OXOACYL-[ACYL-CARRIER-PROTEIN] SYNTHASE 3"/>
    <property type="match status" value="1"/>
</dbReference>
<evidence type="ECO:0000256" key="1">
    <source>
        <dbReference type="ARBA" id="ARBA00022679"/>
    </source>
</evidence>
<sequence length="310" mass="32934">MTAIVSVSSHLPETVPLASLRSELRLTDIGLRKLLKFYGLRNVCRSAESEVDSLVAVAGKLAPLSGVEDRVRYVVRAKTMPISHVYPDDSLRQVCDVLGLSHATSFTVTDHACASGLLAVDMCGMLLAADGDPGALALVLLGEKAFTYIARTIADIAVMGEGFAAVLVRAGAEGDGDRLLGYATRTHSDAAGSVAMTPAQAKEFRLTYHETLAEVVHAALGVAGVALTDVDLLLPHNVNTVSWRRTAEAIGLPHERVFLDNVKVSGHCFCADPFLNYRTAIDLGRLGAGDRYVMVSVGLGATFSAMVFQH</sequence>
<organism evidence="4 5">
    <name type="scientific">Amycolatopsis vastitatis</name>
    <dbReference type="NCBI Taxonomy" id="1905142"/>
    <lineage>
        <taxon>Bacteria</taxon>
        <taxon>Bacillati</taxon>
        <taxon>Actinomycetota</taxon>
        <taxon>Actinomycetes</taxon>
        <taxon>Pseudonocardiales</taxon>
        <taxon>Pseudonocardiaceae</taxon>
        <taxon>Amycolatopsis</taxon>
    </lineage>
</organism>
<accession>A0A229T1Z0</accession>
<keyword evidence="2" id="KW-0012">Acyltransferase</keyword>
<evidence type="ECO:0000259" key="3">
    <source>
        <dbReference type="Pfam" id="PF08541"/>
    </source>
</evidence>
<dbReference type="EMBL" id="NMUL01000023">
    <property type="protein sequence ID" value="OXM65202.1"/>
    <property type="molecule type" value="Genomic_DNA"/>
</dbReference>
<dbReference type="InterPro" id="IPR013747">
    <property type="entry name" value="ACP_syn_III_C"/>
</dbReference>
<keyword evidence="1" id="KW-0808">Transferase</keyword>
<comment type="caution">
    <text evidence="4">The sequence shown here is derived from an EMBL/GenBank/DDBJ whole genome shotgun (WGS) entry which is preliminary data.</text>
</comment>
<dbReference type="AlphaFoldDB" id="A0A229T1Z0"/>
<dbReference type="GO" id="GO:0044550">
    <property type="term" value="P:secondary metabolite biosynthetic process"/>
    <property type="evidence" value="ECO:0007669"/>
    <property type="project" value="TreeGrafter"/>
</dbReference>
<dbReference type="GO" id="GO:0016746">
    <property type="term" value="F:acyltransferase activity"/>
    <property type="evidence" value="ECO:0007669"/>
    <property type="project" value="UniProtKB-KW"/>
</dbReference>
<dbReference type="Pfam" id="PF08541">
    <property type="entry name" value="ACP_syn_III_C"/>
    <property type="match status" value="1"/>
</dbReference>
<evidence type="ECO:0000256" key="2">
    <source>
        <dbReference type="ARBA" id="ARBA00023315"/>
    </source>
</evidence>
<proteinExistence type="predicted"/>
<keyword evidence="5" id="KW-1185">Reference proteome</keyword>
<name>A0A229T1Z0_9PSEU</name>
<dbReference type="RefSeq" id="WP_093949607.1">
    <property type="nucleotide sequence ID" value="NZ_NMUL01000023.1"/>
</dbReference>